<protein>
    <submittedName>
        <fullName evidence="2">Uncharacterized protein</fullName>
    </submittedName>
</protein>
<name>A0A6C2U5T8_PONDE</name>
<accession>A0A6C2U5T8</accession>
<evidence type="ECO:0000313" key="3">
    <source>
        <dbReference type="Proteomes" id="UP000366872"/>
    </source>
</evidence>
<keyword evidence="3" id="KW-1185">Reference proteome</keyword>
<reference evidence="2 3" key="1">
    <citation type="submission" date="2019-04" db="EMBL/GenBank/DDBJ databases">
        <authorList>
            <person name="Van Vliet M D."/>
        </authorList>
    </citation>
    <scope>NUCLEOTIDE SEQUENCE [LARGE SCALE GENOMIC DNA]</scope>
    <source>
        <strain evidence="2 3">F1</strain>
    </source>
</reference>
<sequence length="251" mass="27028">MTHPPSNRGLLWAALVGVAAHLLLFVVLSPAGRNGIGGVRVPPQTGYMMQLDKSFPLTETQIRTVKSPVVFSLPSGMGFSRELFLNDVVTPLNTLSRPEQSESFLEVDPVSQVPDHRLVPQGLMLAGDGGEPSLPVDVFVAPEAQPAARRVTIAPELKERLEGGIVLPASLNLEVQKAWEARASVSVSEAGSVQHVFLERPLESASLNRQVLLLLYGLHFKPGESIEGSIEIYSPETSAKPETAAKEKEGK</sequence>
<dbReference type="AlphaFoldDB" id="A0A6C2U5T8"/>
<dbReference type="EMBL" id="CAAHFG010000002">
    <property type="protein sequence ID" value="VGO15253.1"/>
    <property type="molecule type" value="Genomic_DNA"/>
</dbReference>
<feature type="region of interest" description="Disordered" evidence="1">
    <location>
        <begin position="232"/>
        <end position="251"/>
    </location>
</feature>
<evidence type="ECO:0000313" key="2">
    <source>
        <dbReference type="EMBL" id="VGO15253.1"/>
    </source>
</evidence>
<proteinExistence type="predicted"/>
<dbReference type="Proteomes" id="UP000366872">
    <property type="component" value="Unassembled WGS sequence"/>
</dbReference>
<gene>
    <name evidence="2" type="ORF">PDESU_03835</name>
</gene>
<evidence type="ECO:0000256" key="1">
    <source>
        <dbReference type="SAM" id="MobiDB-lite"/>
    </source>
</evidence>
<organism evidence="2 3">
    <name type="scientific">Pontiella desulfatans</name>
    <dbReference type="NCBI Taxonomy" id="2750659"/>
    <lineage>
        <taxon>Bacteria</taxon>
        <taxon>Pseudomonadati</taxon>
        <taxon>Kiritimatiellota</taxon>
        <taxon>Kiritimatiellia</taxon>
        <taxon>Kiritimatiellales</taxon>
        <taxon>Pontiellaceae</taxon>
        <taxon>Pontiella</taxon>
    </lineage>
</organism>
<dbReference type="RefSeq" id="WP_136080835.1">
    <property type="nucleotide sequence ID" value="NZ_CAAHFG010000002.1"/>
</dbReference>